<name>A0A517L2U5_9PEZI</name>
<keyword evidence="2" id="KW-1185">Reference proteome</keyword>
<dbReference type="OrthoDB" id="3923427at2759"/>
<dbReference type="EMBL" id="CP042188">
    <property type="protein sequence ID" value="QDS69936.1"/>
    <property type="molecule type" value="Genomic_DNA"/>
</dbReference>
<proteinExistence type="predicted"/>
<dbReference type="Proteomes" id="UP000316270">
    <property type="component" value="Chromosome 4"/>
</dbReference>
<evidence type="ECO:0000313" key="2">
    <source>
        <dbReference type="Proteomes" id="UP000316270"/>
    </source>
</evidence>
<reference evidence="1 2" key="1">
    <citation type="submission" date="2019-07" db="EMBL/GenBank/DDBJ databases">
        <title>Finished genome of Venturia effusa.</title>
        <authorList>
            <person name="Young C.A."/>
            <person name="Cox M.P."/>
            <person name="Ganley A.R.D."/>
            <person name="David W.J."/>
        </authorList>
    </citation>
    <scope>NUCLEOTIDE SEQUENCE [LARGE SCALE GENOMIC DNA]</scope>
    <source>
        <strain evidence="2">albino</strain>
    </source>
</reference>
<accession>A0A517L2U5</accession>
<dbReference type="AlphaFoldDB" id="A0A517L2U5"/>
<protein>
    <submittedName>
        <fullName evidence="1">Uncharacterized protein</fullName>
    </submittedName>
</protein>
<organism evidence="1 2">
    <name type="scientific">Venturia effusa</name>
    <dbReference type="NCBI Taxonomy" id="50376"/>
    <lineage>
        <taxon>Eukaryota</taxon>
        <taxon>Fungi</taxon>
        <taxon>Dikarya</taxon>
        <taxon>Ascomycota</taxon>
        <taxon>Pezizomycotina</taxon>
        <taxon>Dothideomycetes</taxon>
        <taxon>Pleosporomycetidae</taxon>
        <taxon>Venturiales</taxon>
        <taxon>Venturiaceae</taxon>
        <taxon>Venturia</taxon>
    </lineage>
</organism>
<sequence>MSTAKPKSQSESKTAKRITFLDLPPEMRQEVFLVSFNDDELQNLFVMDVRLDNKTERVIRNLDCRIEFNKQATTLRAVHLALIEDVDFAKKKWLDVHGELMANWEEWEPGCWT</sequence>
<evidence type="ECO:0000313" key="1">
    <source>
        <dbReference type="EMBL" id="QDS69936.1"/>
    </source>
</evidence>
<gene>
    <name evidence="1" type="ORF">FKW77_001920</name>
</gene>